<evidence type="ECO:0000313" key="3">
    <source>
        <dbReference type="EMBL" id="PNH05574.1"/>
    </source>
</evidence>
<dbReference type="AlphaFoldDB" id="A0A2J7ZZ71"/>
<dbReference type="EMBL" id="PGGS01000295">
    <property type="protein sequence ID" value="PNH05574.1"/>
    <property type="molecule type" value="Genomic_DNA"/>
</dbReference>
<organism evidence="3 4">
    <name type="scientific">Tetrabaena socialis</name>
    <dbReference type="NCBI Taxonomy" id="47790"/>
    <lineage>
        <taxon>Eukaryota</taxon>
        <taxon>Viridiplantae</taxon>
        <taxon>Chlorophyta</taxon>
        <taxon>core chlorophytes</taxon>
        <taxon>Chlorophyceae</taxon>
        <taxon>CS clade</taxon>
        <taxon>Chlamydomonadales</taxon>
        <taxon>Tetrabaenaceae</taxon>
        <taxon>Tetrabaena</taxon>
    </lineage>
</organism>
<dbReference type="InterPro" id="IPR027417">
    <property type="entry name" value="P-loop_NTPase"/>
</dbReference>
<comment type="caution">
    <text evidence="3">The sequence shown here is derived from an EMBL/GenBank/DDBJ whole genome shotgun (WGS) entry which is preliminary data.</text>
</comment>
<sequence>MVAMVHIVSLAVHLLALPVAYSDRMDLNQLLMLGGLGSVGAAAQPMEADPATAMAAVTATAAQHQEQALERLLHTATADASLLLPPGHDSFVANSFGSLVSMATALAQDTMPPERVELHLIGLSNALETFPRTSSFPGLRRVVVASLALRRLRHGPFADEHLKRCTSLLLQLFDQHRDAATRKRAIEFAHISKAGGTSICSLAERNGCTTESFAPNRNCQLPVFRDQPRYINATQHAALRGRAKTHCQRPTKPMSPRSEASCEKRRQYLLSKGYTIYANEYTAFGGSADPGLAHPCSNMMTVLQIRHPHDRVISHINHVFTMYERHCHEDRGLYFAKGHDTADWALLIPAPVNNYMIRSLLGEAVFNLPADNQSITEEHLELACNFLAQQYDVLLVLEESDMSARTMRAGLGWQSYELHVNGKAPEPEDGLPTNLELLWELNRLDLQLYEYGVAMARLDAVVFSVAEALLPDMPRAQAAQPPPPALATAAAAPTVASNVIVAAAGQQAAALALPPGGGTPADMAWAAMPCDRTGGCSTVKMAPCHIVRGH</sequence>
<name>A0A2J7ZZ71_9CHLO</name>
<dbReference type="Gene3D" id="3.40.50.300">
    <property type="entry name" value="P-loop containing nucleotide triphosphate hydrolases"/>
    <property type="match status" value="1"/>
</dbReference>
<feature type="signal peptide" evidence="2">
    <location>
        <begin position="1"/>
        <end position="22"/>
    </location>
</feature>
<feature type="region of interest" description="Disordered" evidence="1">
    <location>
        <begin position="241"/>
        <end position="260"/>
    </location>
</feature>
<dbReference type="Proteomes" id="UP000236333">
    <property type="component" value="Unassembled WGS sequence"/>
</dbReference>
<accession>A0A2J7ZZ71</accession>
<protein>
    <recommendedName>
        <fullName evidence="5">Sulfotransferase</fullName>
    </recommendedName>
</protein>
<evidence type="ECO:0000313" key="4">
    <source>
        <dbReference type="Proteomes" id="UP000236333"/>
    </source>
</evidence>
<keyword evidence="4" id="KW-1185">Reference proteome</keyword>
<gene>
    <name evidence="3" type="ORF">TSOC_008135</name>
</gene>
<reference evidence="3 4" key="1">
    <citation type="journal article" date="2017" name="Mol. Biol. Evol.">
        <title>The 4-celled Tetrabaena socialis nuclear genome reveals the essential components for genetic control of cell number at the origin of multicellularity in the volvocine lineage.</title>
        <authorList>
            <person name="Featherston J."/>
            <person name="Arakaki Y."/>
            <person name="Hanschen E.R."/>
            <person name="Ferris P.J."/>
            <person name="Michod R.E."/>
            <person name="Olson B.J.S.C."/>
            <person name="Nozaki H."/>
            <person name="Durand P.M."/>
        </authorList>
    </citation>
    <scope>NUCLEOTIDE SEQUENCE [LARGE SCALE GENOMIC DNA]</scope>
    <source>
        <strain evidence="3 4">NIES-571</strain>
    </source>
</reference>
<dbReference type="OrthoDB" id="529546at2759"/>
<evidence type="ECO:0000256" key="2">
    <source>
        <dbReference type="SAM" id="SignalP"/>
    </source>
</evidence>
<keyword evidence="2" id="KW-0732">Signal</keyword>
<proteinExistence type="predicted"/>
<evidence type="ECO:0008006" key="5">
    <source>
        <dbReference type="Google" id="ProtNLM"/>
    </source>
</evidence>
<evidence type="ECO:0000256" key="1">
    <source>
        <dbReference type="SAM" id="MobiDB-lite"/>
    </source>
</evidence>
<feature type="chain" id="PRO_5014392940" description="Sulfotransferase" evidence="2">
    <location>
        <begin position="23"/>
        <end position="550"/>
    </location>
</feature>